<keyword evidence="2" id="KW-1185">Reference proteome</keyword>
<sequence>MHERFQFLKIWVSGLNASGVVKESIAQHALQLFAKMWHSIGLCNGVVMQF</sequence>
<dbReference type="EMBL" id="CM007651">
    <property type="protein sequence ID" value="ONI29872.1"/>
    <property type="molecule type" value="Genomic_DNA"/>
</dbReference>
<proteinExistence type="predicted"/>
<dbReference type="Proteomes" id="UP000006882">
    <property type="component" value="Chromosome G1"/>
</dbReference>
<dbReference type="Gramene" id="ONI29872">
    <property type="protein sequence ID" value="ONI29872"/>
    <property type="gene ID" value="PRUPE_1G218400"/>
</dbReference>
<dbReference type="AlphaFoldDB" id="A0A251R1E0"/>
<evidence type="ECO:0000313" key="2">
    <source>
        <dbReference type="Proteomes" id="UP000006882"/>
    </source>
</evidence>
<evidence type="ECO:0000313" key="1">
    <source>
        <dbReference type="EMBL" id="ONI29872.1"/>
    </source>
</evidence>
<reference evidence="1 2" key="1">
    <citation type="journal article" date="2013" name="Nat. Genet.">
        <title>The high-quality draft genome of peach (Prunus persica) identifies unique patterns of genetic diversity, domestication and genome evolution.</title>
        <authorList>
            <consortium name="International Peach Genome Initiative"/>
            <person name="Verde I."/>
            <person name="Abbott A.G."/>
            <person name="Scalabrin S."/>
            <person name="Jung S."/>
            <person name="Shu S."/>
            <person name="Marroni F."/>
            <person name="Zhebentyayeva T."/>
            <person name="Dettori M.T."/>
            <person name="Grimwood J."/>
            <person name="Cattonaro F."/>
            <person name="Zuccolo A."/>
            <person name="Rossini L."/>
            <person name="Jenkins J."/>
            <person name="Vendramin E."/>
            <person name="Meisel L.A."/>
            <person name="Decroocq V."/>
            <person name="Sosinski B."/>
            <person name="Prochnik S."/>
            <person name="Mitros T."/>
            <person name="Policriti A."/>
            <person name="Cipriani G."/>
            <person name="Dondini L."/>
            <person name="Ficklin S."/>
            <person name="Goodstein D.M."/>
            <person name="Xuan P."/>
            <person name="Del Fabbro C."/>
            <person name="Aramini V."/>
            <person name="Copetti D."/>
            <person name="Gonzalez S."/>
            <person name="Horner D.S."/>
            <person name="Falchi R."/>
            <person name="Lucas S."/>
            <person name="Mica E."/>
            <person name="Maldonado J."/>
            <person name="Lazzari B."/>
            <person name="Bielenberg D."/>
            <person name="Pirona R."/>
            <person name="Miculan M."/>
            <person name="Barakat A."/>
            <person name="Testolin R."/>
            <person name="Stella A."/>
            <person name="Tartarini S."/>
            <person name="Tonutti P."/>
            <person name="Arus P."/>
            <person name="Orellana A."/>
            <person name="Wells C."/>
            <person name="Main D."/>
            <person name="Vizzotto G."/>
            <person name="Silva H."/>
            <person name="Salamini F."/>
            <person name="Schmutz J."/>
            <person name="Morgante M."/>
            <person name="Rokhsar D.S."/>
        </authorList>
    </citation>
    <scope>NUCLEOTIDE SEQUENCE [LARGE SCALE GENOMIC DNA]</scope>
    <source>
        <strain evidence="2">cv. Nemared</strain>
    </source>
</reference>
<accession>A0A251R1E0</accession>
<organism evidence="1 2">
    <name type="scientific">Prunus persica</name>
    <name type="common">Peach</name>
    <name type="synonym">Amygdalus persica</name>
    <dbReference type="NCBI Taxonomy" id="3760"/>
    <lineage>
        <taxon>Eukaryota</taxon>
        <taxon>Viridiplantae</taxon>
        <taxon>Streptophyta</taxon>
        <taxon>Embryophyta</taxon>
        <taxon>Tracheophyta</taxon>
        <taxon>Spermatophyta</taxon>
        <taxon>Magnoliopsida</taxon>
        <taxon>eudicotyledons</taxon>
        <taxon>Gunneridae</taxon>
        <taxon>Pentapetalae</taxon>
        <taxon>rosids</taxon>
        <taxon>fabids</taxon>
        <taxon>Rosales</taxon>
        <taxon>Rosaceae</taxon>
        <taxon>Amygdaloideae</taxon>
        <taxon>Amygdaleae</taxon>
        <taxon>Prunus</taxon>
    </lineage>
</organism>
<protein>
    <submittedName>
        <fullName evidence="1">Uncharacterized protein</fullName>
    </submittedName>
</protein>
<gene>
    <name evidence="1" type="ORF">PRUPE_1G218400</name>
</gene>
<name>A0A251R1E0_PRUPE</name>